<organism evidence="1 2">
    <name type="scientific">Rubroshorea leprosula</name>
    <dbReference type="NCBI Taxonomy" id="152421"/>
    <lineage>
        <taxon>Eukaryota</taxon>
        <taxon>Viridiplantae</taxon>
        <taxon>Streptophyta</taxon>
        <taxon>Embryophyta</taxon>
        <taxon>Tracheophyta</taxon>
        <taxon>Spermatophyta</taxon>
        <taxon>Magnoliopsida</taxon>
        <taxon>eudicotyledons</taxon>
        <taxon>Gunneridae</taxon>
        <taxon>Pentapetalae</taxon>
        <taxon>rosids</taxon>
        <taxon>malvids</taxon>
        <taxon>Malvales</taxon>
        <taxon>Dipterocarpaceae</taxon>
        <taxon>Rubroshorea</taxon>
    </lineage>
</organism>
<sequence length="227" mass="24697">MDSGGSACGCLDSSNKLLENSGDVCTMEAIKDVLQPPTPDTDREIGDFPYDCKSPITAVSKPLKVHCFDDGDLSRDLFASIDNGSPKTPKDGVFDPFAPGPDGMVLAPLCKKYIDEVRTSVARRLNFDFPLKRIRFGSGTTSMEVESISDEEMIESFYENILETVLTNQAEDLFAEIAKVEGNYDGCKTPHSAPRLNGFAETCPGAPIKPSGKARNIDLGLCRKLEF</sequence>
<reference evidence="1 2" key="1">
    <citation type="journal article" date="2021" name="Commun. Biol.">
        <title>The genome of Shorea leprosula (Dipterocarpaceae) highlights the ecological relevance of drought in aseasonal tropical rainforests.</title>
        <authorList>
            <person name="Ng K.K.S."/>
            <person name="Kobayashi M.J."/>
            <person name="Fawcett J.A."/>
            <person name="Hatakeyama M."/>
            <person name="Paape T."/>
            <person name="Ng C.H."/>
            <person name="Ang C.C."/>
            <person name="Tnah L.H."/>
            <person name="Lee C.T."/>
            <person name="Nishiyama T."/>
            <person name="Sese J."/>
            <person name="O'Brien M.J."/>
            <person name="Copetti D."/>
            <person name="Mohd Noor M.I."/>
            <person name="Ong R.C."/>
            <person name="Putra M."/>
            <person name="Sireger I.Z."/>
            <person name="Indrioko S."/>
            <person name="Kosugi Y."/>
            <person name="Izuno A."/>
            <person name="Isagi Y."/>
            <person name="Lee S.L."/>
            <person name="Shimizu K.K."/>
        </authorList>
    </citation>
    <scope>NUCLEOTIDE SEQUENCE [LARGE SCALE GENOMIC DNA]</scope>
    <source>
        <strain evidence="1">214</strain>
    </source>
</reference>
<comment type="caution">
    <text evidence="1">The sequence shown here is derived from an EMBL/GenBank/DDBJ whole genome shotgun (WGS) entry which is preliminary data.</text>
</comment>
<evidence type="ECO:0000313" key="2">
    <source>
        <dbReference type="Proteomes" id="UP001054252"/>
    </source>
</evidence>
<dbReference type="Proteomes" id="UP001054252">
    <property type="component" value="Unassembled WGS sequence"/>
</dbReference>
<proteinExistence type="predicted"/>
<dbReference type="PANTHER" id="PTHR36310">
    <property type="entry name" value="CYCLIN-DEPENDENT PROTEIN KINASE INHIBITOR SMR11"/>
    <property type="match status" value="1"/>
</dbReference>
<accession>A0AAV5IYI6</accession>
<dbReference type="PANTHER" id="PTHR36310:SF1">
    <property type="entry name" value="CYCLIN-DEPENDENT PROTEIN KINASE INHIBITOR SMR11"/>
    <property type="match status" value="1"/>
</dbReference>
<keyword evidence="2" id="KW-1185">Reference proteome</keyword>
<dbReference type="EMBL" id="BPVZ01000021">
    <property type="protein sequence ID" value="GKV04278.1"/>
    <property type="molecule type" value="Genomic_DNA"/>
</dbReference>
<protein>
    <submittedName>
        <fullName evidence="1">Uncharacterized protein</fullName>
    </submittedName>
</protein>
<dbReference type="InterPro" id="IPR038971">
    <property type="entry name" value="SMR11/SMR16"/>
</dbReference>
<name>A0AAV5IYI6_9ROSI</name>
<evidence type="ECO:0000313" key="1">
    <source>
        <dbReference type="EMBL" id="GKV04278.1"/>
    </source>
</evidence>
<dbReference type="AlphaFoldDB" id="A0AAV5IYI6"/>
<gene>
    <name evidence="1" type="ORF">SLEP1_g16454</name>
</gene>